<feature type="region of interest" description="Disordered" evidence="1">
    <location>
        <begin position="1"/>
        <end position="32"/>
    </location>
</feature>
<gene>
    <name evidence="2" type="ORF">NPRO_07840</name>
</gene>
<proteinExistence type="predicted"/>
<dbReference type="KEGG" id="npy:NPRO_07840"/>
<sequence length="301" mass="32862">MDVRGVVPPARPSDNNLPASSSGVAETESESAIGSAELQMLKTLSEHLGKGFGEVNAALGPPDKTEGSNKLHAYRTYWMWLPSSSLTVKQGIKQGGQHKRDGSIFVVAEFNQKKELSAFGATWPLFDAENLVKKDGWMVPAVRQSYPSVQQTMDHLGIGEVREPVILEGDVQQSAVEGQKPTELWISRNGLRFAPLRALFVIQKGDTEFHVRCYVNEGAVISRVERLNESSGQLETVETASMSRSALLASPICSVMIAKKGHRIEYPLLPPGIRLAPAPLDQIPPTRAGNLRSVRVKLSQD</sequence>
<evidence type="ECO:0000313" key="3">
    <source>
        <dbReference type="Proteomes" id="UP000662873"/>
    </source>
</evidence>
<accession>A0A809R6S5</accession>
<name>A0A809R6S5_9BACT</name>
<evidence type="ECO:0000256" key="1">
    <source>
        <dbReference type="SAM" id="MobiDB-lite"/>
    </source>
</evidence>
<feature type="compositionally biased region" description="Polar residues" evidence="1">
    <location>
        <begin position="13"/>
        <end position="24"/>
    </location>
</feature>
<protein>
    <submittedName>
        <fullName evidence="2">Uncharacterized protein</fullName>
    </submittedName>
</protein>
<dbReference type="AlphaFoldDB" id="A0A809R6S5"/>
<dbReference type="EMBL" id="AP021858">
    <property type="protein sequence ID" value="BBO23189.1"/>
    <property type="molecule type" value="Genomic_DNA"/>
</dbReference>
<reference evidence="2" key="1">
    <citation type="journal article" name="DNA Res.">
        <title>The physiological potential of anammox bacteria as revealed by their core genome structure.</title>
        <authorList>
            <person name="Okubo T."/>
            <person name="Toyoda A."/>
            <person name="Fukuhara K."/>
            <person name="Uchiyama I."/>
            <person name="Harigaya Y."/>
            <person name="Kuroiwa M."/>
            <person name="Suzuki T."/>
            <person name="Murakami Y."/>
            <person name="Suwa Y."/>
            <person name="Takami H."/>
        </authorList>
    </citation>
    <scope>NUCLEOTIDE SEQUENCE</scope>
    <source>
        <strain evidence="2">317325-2</strain>
    </source>
</reference>
<organism evidence="2 3">
    <name type="scientific">Candidatus Nitrosymbiomonas proteolyticus</name>
    <dbReference type="NCBI Taxonomy" id="2608984"/>
    <lineage>
        <taxon>Bacteria</taxon>
        <taxon>Bacillati</taxon>
        <taxon>Armatimonadota</taxon>
        <taxon>Armatimonadota incertae sedis</taxon>
        <taxon>Candidatus Nitrosymbiomonas</taxon>
    </lineage>
</organism>
<evidence type="ECO:0000313" key="2">
    <source>
        <dbReference type="EMBL" id="BBO23189.1"/>
    </source>
</evidence>
<dbReference type="Proteomes" id="UP000662873">
    <property type="component" value="Chromosome"/>
</dbReference>